<evidence type="ECO:0000313" key="1">
    <source>
        <dbReference type="EMBL" id="PQQ12379.1"/>
    </source>
</evidence>
<organism evidence="1 3">
    <name type="scientific">Prunus yedoensis var. nudiflora</name>
    <dbReference type="NCBI Taxonomy" id="2094558"/>
    <lineage>
        <taxon>Eukaryota</taxon>
        <taxon>Viridiplantae</taxon>
        <taxon>Streptophyta</taxon>
        <taxon>Embryophyta</taxon>
        <taxon>Tracheophyta</taxon>
        <taxon>Spermatophyta</taxon>
        <taxon>Magnoliopsida</taxon>
        <taxon>eudicotyledons</taxon>
        <taxon>Gunneridae</taxon>
        <taxon>Pentapetalae</taxon>
        <taxon>rosids</taxon>
        <taxon>fabids</taxon>
        <taxon>Rosales</taxon>
        <taxon>Rosaceae</taxon>
        <taxon>Amygdaloideae</taxon>
        <taxon>Amygdaleae</taxon>
        <taxon>Prunus</taxon>
    </lineage>
</organism>
<accession>A0A314Z0K3</accession>
<sequence length="79" mass="9186">MIQDIGIASWLMLVSGNMKQMQCSVYQWDMYYKTRTGWSGIMRKTVATQYEVDIGLLVQFEIAEMERWGHLAATLRTFG</sequence>
<dbReference type="EMBL" id="PJQY01000194">
    <property type="protein sequence ID" value="PQQ16397.1"/>
    <property type="molecule type" value="Genomic_DNA"/>
</dbReference>
<dbReference type="Proteomes" id="UP000250321">
    <property type="component" value="Unassembled WGS sequence"/>
</dbReference>
<evidence type="ECO:0000313" key="3">
    <source>
        <dbReference type="Proteomes" id="UP000250321"/>
    </source>
</evidence>
<gene>
    <name evidence="1" type="ORF">Pyn_32589</name>
    <name evidence="2" type="ORF">Pyn_35581</name>
</gene>
<name>A0A314Z0K3_PRUYE</name>
<comment type="caution">
    <text evidence="1">The sequence shown here is derived from an EMBL/GenBank/DDBJ whole genome shotgun (WGS) entry which is preliminary data.</text>
</comment>
<evidence type="ECO:0000313" key="2">
    <source>
        <dbReference type="EMBL" id="PQQ16397.1"/>
    </source>
</evidence>
<keyword evidence="3" id="KW-1185">Reference proteome</keyword>
<protein>
    <submittedName>
        <fullName evidence="1">Uncharacterized protein</fullName>
    </submittedName>
</protein>
<proteinExistence type="predicted"/>
<dbReference type="AlphaFoldDB" id="A0A314Z0K3"/>
<dbReference type="EMBL" id="PJQY01000358">
    <property type="protein sequence ID" value="PQQ12379.1"/>
    <property type="molecule type" value="Genomic_DNA"/>
</dbReference>
<reference evidence="1 3" key="1">
    <citation type="submission" date="2018-02" db="EMBL/GenBank/DDBJ databases">
        <title>Draft genome of wild Prunus yedoensis var. nudiflora.</title>
        <authorList>
            <person name="Baek S."/>
            <person name="Kim J.-H."/>
            <person name="Choi K."/>
            <person name="Kim G.-B."/>
            <person name="Cho A."/>
            <person name="Jang H."/>
            <person name="Shin C.-H."/>
            <person name="Yu H.-J."/>
            <person name="Mun J.-H."/>
        </authorList>
    </citation>
    <scope>NUCLEOTIDE SEQUENCE [LARGE SCALE GENOMIC DNA]</scope>
    <source>
        <strain evidence="3">cv. Jeju island</strain>
        <tissue evidence="1">Leaf</tissue>
    </source>
</reference>